<organism evidence="1 2">
    <name type="scientific">Leptospira alstonii serovar Sichuan str. 79601</name>
    <dbReference type="NCBI Taxonomy" id="1218565"/>
    <lineage>
        <taxon>Bacteria</taxon>
        <taxon>Pseudomonadati</taxon>
        <taxon>Spirochaetota</taxon>
        <taxon>Spirochaetia</taxon>
        <taxon>Leptospirales</taxon>
        <taxon>Leptospiraceae</taxon>
        <taxon>Leptospira</taxon>
    </lineage>
</organism>
<dbReference type="RefSeq" id="WP_020773636.1">
    <property type="nucleotide sequence ID" value="NZ_ANIK01000048.1"/>
</dbReference>
<reference evidence="1 2" key="1">
    <citation type="submission" date="2013-01" db="EMBL/GenBank/DDBJ databases">
        <authorList>
            <person name="Harkins D.M."/>
            <person name="Durkin A.S."/>
            <person name="Brinkac L.M."/>
            <person name="Haft D.H."/>
            <person name="Selengut J.D."/>
            <person name="Sanka R."/>
            <person name="DePew J."/>
            <person name="Purushe J."/>
            <person name="Galloway R.L."/>
            <person name="Vinetz J.M."/>
            <person name="Sutton G.G."/>
            <person name="Nierman W.C."/>
            <person name="Fouts D.E."/>
        </authorList>
    </citation>
    <scope>NUCLEOTIDE SEQUENCE [LARGE SCALE GENOMIC DNA]</scope>
    <source>
        <strain evidence="1 2">79601</strain>
    </source>
</reference>
<accession>M6CRJ3</accession>
<dbReference type="AlphaFoldDB" id="M6CRJ3"/>
<sequence>MNEYKKEKDVKKTFEGGNRISLPGKVKCVTGGGQIVFPFKFRYYQLPDLPFVHPFFIKPFLGFLDSNGNPNLGYYGVF</sequence>
<comment type="caution">
    <text evidence="1">The sequence shown here is derived from an EMBL/GenBank/DDBJ whole genome shotgun (WGS) entry which is preliminary data.</text>
</comment>
<dbReference type="EMBL" id="ANIK01000048">
    <property type="protein sequence ID" value="EMJ94552.1"/>
    <property type="molecule type" value="Genomic_DNA"/>
</dbReference>
<protein>
    <submittedName>
        <fullName evidence="1">Uncharacterized protein</fullName>
    </submittedName>
</protein>
<gene>
    <name evidence="1" type="ORF">LEP1GSC194_4116</name>
</gene>
<dbReference type="PATRIC" id="fig|1218565.3.peg.2402"/>
<evidence type="ECO:0000313" key="1">
    <source>
        <dbReference type="EMBL" id="EMJ94552.1"/>
    </source>
</evidence>
<name>M6CRJ3_9LEPT</name>
<proteinExistence type="predicted"/>
<evidence type="ECO:0000313" key="2">
    <source>
        <dbReference type="Proteomes" id="UP000011988"/>
    </source>
</evidence>
<dbReference type="Proteomes" id="UP000011988">
    <property type="component" value="Unassembled WGS sequence"/>
</dbReference>